<dbReference type="Proteomes" id="UP000535838">
    <property type="component" value="Unassembled WGS sequence"/>
</dbReference>
<sequence>MREERNYRSDAYGGVDGLGRRLPTMEEVGPARPDRYVGLFYFLWLGQHGTGGPYDNTRILSKQPEAARDPRHPAWGPAEAFHFWGEPLHGYYRNDDEWVLRRHVRLLTAAEVDFLVFDTTNAAIYKNVYDKLFAIMDEIDAQGFRVPRFVFYTNTESGRTIGELYEDIYKPGRYEHLWFRWRGKPLIIGDPKECGEEQREFFTFRLNQWPNEEAKTNGFPWIEFQRPQRVFVNDEGEKEIVSVSVAQHPSVAMSDTPFYGYGDNWGRGYHKDATNPQGDSPEDILRGANVAEQWEFALREDPQIVFVTGWNEWIAMRLQGPPERPVLFVDQATLNFSRDIEPMKGGYGDNYYMQLISYIRRFKGMTVSGGKGHRLERPIPMEPEFGVWERVEAEYRDCDGDTFPRNHPGYGELHYENGTGRNELLAFKAAHTEDELFFYARTKEPLTSFEGPNWMMLLLRVEGQEDGWEGYTHIVNRTVRSETATLLEKSEGGWNWTPVGELRYAAAGHELHLAIPRELLGLKGSGQKLRLEFKWCDHLLAEGDAMDLYRFGDTAPEGRLNFIYTIRDEKS</sequence>
<accession>A0A841T4P2</accession>
<gene>
    <name evidence="1" type="ORF">H7B67_24535</name>
</gene>
<name>A0A841T4P2_9BACL</name>
<protein>
    <submittedName>
        <fullName evidence="1">Uncharacterized protein</fullName>
    </submittedName>
</protein>
<dbReference type="RefSeq" id="WP_185122518.1">
    <property type="nucleotide sequence ID" value="NZ_JACJVQ010000021.1"/>
</dbReference>
<dbReference type="Gene3D" id="3.20.20.80">
    <property type="entry name" value="Glycosidases"/>
    <property type="match status" value="1"/>
</dbReference>
<dbReference type="EMBL" id="JACJVQ010000021">
    <property type="protein sequence ID" value="MBB6637308.1"/>
    <property type="molecule type" value="Genomic_DNA"/>
</dbReference>
<proteinExistence type="predicted"/>
<organism evidence="1 2">
    <name type="scientific">Cohnella thailandensis</name>
    <dbReference type="NCBI Taxonomy" id="557557"/>
    <lineage>
        <taxon>Bacteria</taxon>
        <taxon>Bacillati</taxon>
        <taxon>Bacillota</taxon>
        <taxon>Bacilli</taxon>
        <taxon>Bacillales</taxon>
        <taxon>Paenibacillaceae</taxon>
        <taxon>Cohnella</taxon>
    </lineage>
</organism>
<comment type="caution">
    <text evidence="1">The sequence shown here is derived from an EMBL/GenBank/DDBJ whole genome shotgun (WGS) entry which is preliminary data.</text>
</comment>
<reference evidence="1 2" key="1">
    <citation type="submission" date="2020-08" db="EMBL/GenBank/DDBJ databases">
        <title>Cohnella phylogeny.</title>
        <authorList>
            <person name="Dunlap C."/>
        </authorList>
    </citation>
    <scope>NUCLEOTIDE SEQUENCE [LARGE SCALE GENOMIC DNA]</scope>
    <source>
        <strain evidence="1 2">DSM 25241</strain>
    </source>
</reference>
<dbReference type="AlphaFoldDB" id="A0A841T4P2"/>
<evidence type="ECO:0000313" key="2">
    <source>
        <dbReference type="Proteomes" id="UP000535838"/>
    </source>
</evidence>
<evidence type="ECO:0000313" key="1">
    <source>
        <dbReference type="EMBL" id="MBB6637308.1"/>
    </source>
</evidence>
<keyword evidence="2" id="KW-1185">Reference proteome</keyword>